<dbReference type="PANTHER" id="PTHR33375:SF1">
    <property type="entry name" value="CHROMOSOME-PARTITIONING PROTEIN PARB-RELATED"/>
    <property type="match status" value="1"/>
</dbReference>
<dbReference type="GO" id="GO:0003677">
    <property type="term" value="F:DNA binding"/>
    <property type="evidence" value="ECO:0007669"/>
    <property type="project" value="UniProtKB-KW"/>
</dbReference>
<evidence type="ECO:0000256" key="4">
    <source>
        <dbReference type="SAM" id="MobiDB-lite"/>
    </source>
</evidence>
<keyword evidence="3" id="KW-0238">DNA-binding</keyword>
<dbReference type="PATRIC" id="fig|698760.3.peg.6155"/>
<dbReference type="InterPro" id="IPR004437">
    <property type="entry name" value="ParB/RepB/Spo0J"/>
</dbReference>
<feature type="domain" description="ParB-like N-terminal" evidence="5">
    <location>
        <begin position="10"/>
        <end position="101"/>
    </location>
</feature>
<dbReference type="GO" id="GO:0005694">
    <property type="term" value="C:chromosome"/>
    <property type="evidence" value="ECO:0007669"/>
    <property type="project" value="TreeGrafter"/>
</dbReference>
<dbReference type="Gene3D" id="3.90.1530.30">
    <property type="match status" value="1"/>
</dbReference>
<dbReference type="CDD" id="cd16393">
    <property type="entry name" value="SPO0J_N"/>
    <property type="match status" value="1"/>
</dbReference>
<accession>L7F1G6</accession>
<dbReference type="SUPFAM" id="SSF110849">
    <property type="entry name" value="ParB/Sulfiredoxin"/>
    <property type="match status" value="1"/>
</dbReference>
<organism evidence="6 7">
    <name type="scientific">Streptomyces turgidiscabies (strain Car8)</name>
    <dbReference type="NCBI Taxonomy" id="698760"/>
    <lineage>
        <taxon>Bacteria</taxon>
        <taxon>Bacillati</taxon>
        <taxon>Actinomycetota</taxon>
        <taxon>Actinomycetes</taxon>
        <taxon>Kitasatosporales</taxon>
        <taxon>Streptomycetaceae</taxon>
        <taxon>Streptomyces</taxon>
    </lineage>
</organism>
<dbReference type="Gene3D" id="1.10.10.2830">
    <property type="match status" value="1"/>
</dbReference>
<evidence type="ECO:0000256" key="1">
    <source>
        <dbReference type="ARBA" id="ARBA00006295"/>
    </source>
</evidence>
<evidence type="ECO:0000313" key="7">
    <source>
        <dbReference type="Proteomes" id="UP000010931"/>
    </source>
</evidence>
<keyword evidence="2" id="KW-0159">Chromosome partition</keyword>
<protein>
    <submittedName>
        <fullName evidence="6">ParB-like protein</fullName>
    </submittedName>
</protein>
<dbReference type="NCBIfam" id="TIGR00180">
    <property type="entry name" value="parB_part"/>
    <property type="match status" value="1"/>
</dbReference>
<dbReference type="EMBL" id="AEJB01000417">
    <property type="protein sequence ID" value="ELP64999.1"/>
    <property type="molecule type" value="Genomic_DNA"/>
</dbReference>
<gene>
    <name evidence="6" type="ORF">STRTUCAR8_03703</name>
</gene>
<feature type="compositionally biased region" description="Low complexity" evidence="4">
    <location>
        <begin position="333"/>
        <end position="359"/>
    </location>
</feature>
<dbReference type="Pfam" id="PF17762">
    <property type="entry name" value="HTH_ParB"/>
    <property type="match status" value="1"/>
</dbReference>
<proteinExistence type="inferred from homology"/>
<feature type="compositionally biased region" description="Basic and acidic residues" evidence="4">
    <location>
        <begin position="230"/>
        <end position="241"/>
    </location>
</feature>
<dbReference type="Pfam" id="PF02195">
    <property type="entry name" value="ParB_N"/>
    <property type="match status" value="1"/>
</dbReference>
<dbReference type="InterPro" id="IPR003115">
    <property type="entry name" value="ParB_N"/>
</dbReference>
<dbReference type="AlphaFoldDB" id="L7F1G6"/>
<evidence type="ECO:0000313" key="6">
    <source>
        <dbReference type="EMBL" id="ELP64999.1"/>
    </source>
</evidence>
<comment type="similarity">
    <text evidence="1">Belongs to the ParB family.</text>
</comment>
<dbReference type="PANTHER" id="PTHR33375">
    <property type="entry name" value="CHROMOSOME-PARTITIONING PROTEIN PARB-RELATED"/>
    <property type="match status" value="1"/>
</dbReference>
<dbReference type="Proteomes" id="UP000010931">
    <property type="component" value="Unassembled WGS sequence"/>
</dbReference>
<evidence type="ECO:0000256" key="2">
    <source>
        <dbReference type="ARBA" id="ARBA00022829"/>
    </source>
</evidence>
<dbReference type="SUPFAM" id="SSF109709">
    <property type="entry name" value="KorB DNA-binding domain-like"/>
    <property type="match status" value="1"/>
</dbReference>
<dbReference type="SMART" id="SM00470">
    <property type="entry name" value="ParB"/>
    <property type="match status" value="1"/>
</dbReference>
<name>L7F1G6_STRT8</name>
<dbReference type="STRING" id="85558.T45_00380"/>
<sequence>MEIEMSRKYATLKMGQIHRNPNQPRKAFDEDALKELAESIKEHGLLQPIVVRKVEKGYELVAGERRFRANELADNITIEAKILLPEGGSEISDMDSFEKAMAENLNREDMLPLEEARGFKKVLDDKYDGDPGQVPAVAKTFSKSVQFVNQRLALLALRPEIQAAVDLGHIGTQAAVQIAALSKDNQKAVFQDWKKGDKSDNQLVHIAYAMRKQEKAATQDSMVDVDEVTPEEKAERSRAQAKTKSDLDAIEGMWALLDSIGKADPMELARALAGEVGKRLEQMDRVADVVQKARFQLRQAKAHADASEIMVNPAAAAPDLVAEADAALAQLDPAGGDAAPETQAEPAPETEAAPAAVADAEAEVTSDADVETESPAGSEEGRTDSEAAAEPVTVAA</sequence>
<keyword evidence="7" id="KW-1185">Reference proteome</keyword>
<comment type="caution">
    <text evidence="6">The sequence shown here is derived from an EMBL/GenBank/DDBJ whole genome shotgun (WGS) entry which is preliminary data.</text>
</comment>
<dbReference type="FunFam" id="3.90.1530.30:FF:000001">
    <property type="entry name" value="Chromosome partitioning protein ParB"/>
    <property type="match status" value="1"/>
</dbReference>
<feature type="compositionally biased region" description="Acidic residues" evidence="4">
    <location>
        <begin position="360"/>
        <end position="372"/>
    </location>
</feature>
<dbReference type="GO" id="GO:0007059">
    <property type="term" value="P:chromosome segregation"/>
    <property type="evidence" value="ECO:0007669"/>
    <property type="project" value="UniProtKB-KW"/>
</dbReference>
<evidence type="ECO:0000259" key="5">
    <source>
        <dbReference type="SMART" id="SM00470"/>
    </source>
</evidence>
<feature type="region of interest" description="Disordered" evidence="4">
    <location>
        <begin position="333"/>
        <end position="396"/>
    </location>
</feature>
<evidence type="ECO:0000256" key="3">
    <source>
        <dbReference type="ARBA" id="ARBA00023125"/>
    </source>
</evidence>
<dbReference type="InterPro" id="IPR050336">
    <property type="entry name" value="Chromosome_partition/occlusion"/>
</dbReference>
<reference evidence="6 7" key="1">
    <citation type="journal article" date="2011" name="Plasmid">
        <title>Streptomyces turgidiscabies Car8 contains a modular pathogenicity island that shares virulence genes with other actinobacterial plant pathogens.</title>
        <authorList>
            <person name="Huguet-Tapia J.C."/>
            <person name="Badger J.H."/>
            <person name="Loria R."/>
            <person name="Pettis G.S."/>
        </authorList>
    </citation>
    <scope>NUCLEOTIDE SEQUENCE [LARGE SCALE GENOMIC DNA]</scope>
    <source>
        <strain evidence="6 7">Car8</strain>
    </source>
</reference>
<dbReference type="InterPro" id="IPR036086">
    <property type="entry name" value="ParB/Sulfiredoxin_sf"/>
</dbReference>
<feature type="region of interest" description="Disordered" evidence="4">
    <location>
        <begin position="219"/>
        <end position="241"/>
    </location>
</feature>
<dbReference type="InterPro" id="IPR041468">
    <property type="entry name" value="HTH_ParB/Spo0J"/>
</dbReference>